<dbReference type="InterPro" id="IPR001406">
    <property type="entry name" value="PsdUridine_synth_TruA"/>
</dbReference>
<dbReference type="EMBL" id="AJYA01000002">
    <property type="protein sequence ID" value="EIM78717.1"/>
    <property type="molecule type" value="Genomic_DNA"/>
</dbReference>
<keyword evidence="2 4" id="KW-0819">tRNA processing</keyword>
<evidence type="ECO:0000313" key="6">
    <source>
        <dbReference type="EMBL" id="EIM78717.1"/>
    </source>
</evidence>
<dbReference type="GO" id="GO:0031119">
    <property type="term" value="P:tRNA pseudouridine synthesis"/>
    <property type="evidence" value="ECO:0007669"/>
    <property type="project" value="TreeGrafter"/>
</dbReference>
<evidence type="ECO:0000256" key="3">
    <source>
        <dbReference type="ARBA" id="ARBA00023235"/>
    </source>
</evidence>
<keyword evidence="3 4" id="KW-0413">Isomerase</keyword>
<gene>
    <name evidence="6" type="primary">truA</name>
    <name evidence="6" type="ORF">A3SI_01526</name>
</gene>
<proteinExistence type="inferred from homology"/>
<sequence>MEKMNEAAHFLLSQEDFQCFSKVHTDVSHFRCTLHEAYWVQEGQVLRFHIRANRFLRGMVRAIVGTLVALGQGKTSLSAFQEIVASGDRSQAGAAAPPHGLYLSSVRYPESLYKTKQ</sequence>
<reference evidence="6 7" key="1">
    <citation type="submission" date="2012-05" db="EMBL/GenBank/DDBJ databases">
        <title>Genome sequence of Nitritalea halalkaliphila LW7.</title>
        <authorList>
            <person name="Jangir P.K."/>
            <person name="Singh A."/>
            <person name="Shivaji S."/>
            <person name="Sharma R."/>
        </authorList>
    </citation>
    <scope>NUCLEOTIDE SEQUENCE [LARGE SCALE GENOMIC DNA]</scope>
    <source>
        <strain evidence="6 7">LW7</strain>
    </source>
</reference>
<dbReference type="PANTHER" id="PTHR11142">
    <property type="entry name" value="PSEUDOURIDYLATE SYNTHASE"/>
    <property type="match status" value="1"/>
</dbReference>
<dbReference type="Pfam" id="PF01416">
    <property type="entry name" value="PseudoU_synth_1"/>
    <property type="match status" value="1"/>
</dbReference>
<evidence type="ECO:0000256" key="4">
    <source>
        <dbReference type="RuleBase" id="RU003792"/>
    </source>
</evidence>
<dbReference type="GO" id="GO:0003723">
    <property type="term" value="F:RNA binding"/>
    <property type="evidence" value="ECO:0007669"/>
    <property type="project" value="InterPro"/>
</dbReference>
<protein>
    <recommendedName>
        <fullName evidence="4">tRNA pseudouridine synthase</fullName>
        <ecNumber evidence="4">5.4.99.12</ecNumber>
    </recommendedName>
</protein>
<organism evidence="6 7">
    <name type="scientific">Nitritalea halalkaliphila LW7</name>
    <dbReference type="NCBI Taxonomy" id="1189621"/>
    <lineage>
        <taxon>Bacteria</taxon>
        <taxon>Pseudomonadati</taxon>
        <taxon>Bacteroidota</taxon>
        <taxon>Cytophagia</taxon>
        <taxon>Cytophagales</taxon>
        <taxon>Cyclobacteriaceae</taxon>
        <taxon>Nitritalea</taxon>
    </lineage>
</organism>
<evidence type="ECO:0000259" key="5">
    <source>
        <dbReference type="Pfam" id="PF01416"/>
    </source>
</evidence>
<keyword evidence="7" id="KW-1185">Reference proteome</keyword>
<comment type="caution">
    <text evidence="6">The sequence shown here is derived from an EMBL/GenBank/DDBJ whole genome shotgun (WGS) entry which is preliminary data.</text>
</comment>
<evidence type="ECO:0000256" key="2">
    <source>
        <dbReference type="ARBA" id="ARBA00022694"/>
    </source>
</evidence>
<dbReference type="SUPFAM" id="SSF55120">
    <property type="entry name" value="Pseudouridine synthase"/>
    <property type="match status" value="1"/>
</dbReference>
<dbReference type="GO" id="GO:0160147">
    <property type="term" value="F:tRNA pseudouridine(38-40) synthase activity"/>
    <property type="evidence" value="ECO:0007669"/>
    <property type="project" value="UniProtKB-EC"/>
</dbReference>
<name>I5CA65_9BACT</name>
<comment type="catalytic activity">
    <reaction evidence="4">
        <text>uridine(38/39/40) in tRNA = pseudouridine(38/39/40) in tRNA</text>
        <dbReference type="Rhea" id="RHEA:22376"/>
        <dbReference type="Rhea" id="RHEA-COMP:10085"/>
        <dbReference type="Rhea" id="RHEA-COMP:10087"/>
        <dbReference type="ChEBI" id="CHEBI:65314"/>
        <dbReference type="ChEBI" id="CHEBI:65315"/>
        <dbReference type="EC" id="5.4.99.12"/>
    </reaction>
</comment>
<feature type="domain" description="Pseudouridine synthase I TruA alpha/beta" evidence="5">
    <location>
        <begin position="14"/>
        <end position="109"/>
    </location>
</feature>
<comment type="similarity">
    <text evidence="1 4">Belongs to the tRNA pseudouridine synthase TruA family.</text>
</comment>
<evidence type="ECO:0000256" key="1">
    <source>
        <dbReference type="ARBA" id="ARBA00009375"/>
    </source>
</evidence>
<dbReference type="Proteomes" id="UP000005551">
    <property type="component" value="Unassembled WGS sequence"/>
</dbReference>
<dbReference type="InterPro" id="IPR020095">
    <property type="entry name" value="PsdUridine_synth_TruA_C"/>
</dbReference>
<accession>I5CA65</accession>
<dbReference type="Gene3D" id="3.30.70.660">
    <property type="entry name" value="Pseudouridine synthase I, catalytic domain, C-terminal subdomain"/>
    <property type="match status" value="1"/>
</dbReference>
<evidence type="ECO:0000313" key="7">
    <source>
        <dbReference type="Proteomes" id="UP000005551"/>
    </source>
</evidence>
<dbReference type="PANTHER" id="PTHR11142:SF0">
    <property type="entry name" value="TRNA PSEUDOURIDINE SYNTHASE-LIKE 1"/>
    <property type="match status" value="1"/>
</dbReference>
<dbReference type="PATRIC" id="fig|1189621.3.peg.321"/>
<dbReference type="AlphaFoldDB" id="I5CA65"/>
<dbReference type="InterPro" id="IPR020097">
    <property type="entry name" value="PsdUridine_synth_TruA_a/b_dom"/>
</dbReference>
<dbReference type="EC" id="5.4.99.12" evidence="4"/>
<dbReference type="STRING" id="1189621.A3SI_01526"/>
<dbReference type="InterPro" id="IPR020103">
    <property type="entry name" value="PsdUridine_synth_cat_dom_sf"/>
</dbReference>